<sequence>MSQKQSFHFEDLLAELQQLVSVLEQNTDGLEDSLTSCQPSDNFTGACQKVLQDTSQPPHFVITDNGTPTLELYTDE</sequence>
<evidence type="ECO:0000313" key="2">
    <source>
        <dbReference type="Proteomes" id="UP000195667"/>
    </source>
</evidence>
<dbReference type="OrthoDB" id="9801128at2"/>
<dbReference type="RefSeq" id="WP_087142321.1">
    <property type="nucleotide sequence ID" value="NZ_FUKI01000031.1"/>
</dbReference>
<reference evidence="2" key="1">
    <citation type="submission" date="2017-02" db="EMBL/GenBank/DDBJ databases">
        <authorList>
            <person name="Daims H."/>
        </authorList>
    </citation>
    <scope>NUCLEOTIDE SEQUENCE [LARGE SCALE GENOMIC DNA]</scope>
</reference>
<keyword evidence="1" id="KW-0378">Hydrolase</keyword>
<protein>
    <submittedName>
        <fullName evidence="1">Exodeoxyribonuclease 7 small subunit</fullName>
        <ecNumber evidence="1">3.1.11.6</ecNumber>
    </submittedName>
</protein>
<dbReference type="EMBL" id="FUKI01000031">
    <property type="protein sequence ID" value="SJM89921.1"/>
    <property type="molecule type" value="Genomic_DNA"/>
</dbReference>
<dbReference type="SUPFAM" id="SSF116842">
    <property type="entry name" value="XseB-like"/>
    <property type="match status" value="1"/>
</dbReference>
<dbReference type="Proteomes" id="UP000195667">
    <property type="component" value="Unassembled WGS sequence"/>
</dbReference>
<proteinExistence type="predicted"/>
<name>A0A1R4H118_9GAMM</name>
<dbReference type="GO" id="GO:0008855">
    <property type="term" value="F:exodeoxyribonuclease VII activity"/>
    <property type="evidence" value="ECO:0007669"/>
    <property type="project" value="UniProtKB-EC"/>
</dbReference>
<dbReference type="GO" id="GO:0009318">
    <property type="term" value="C:exodeoxyribonuclease VII complex"/>
    <property type="evidence" value="ECO:0007669"/>
    <property type="project" value="InterPro"/>
</dbReference>
<evidence type="ECO:0000313" key="1">
    <source>
        <dbReference type="EMBL" id="SJM89921.1"/>
    </source>
</evidence>
<keyword evidence="2" id="KW-1185">Reference proteome</keyword>
<accession>A0A1R4H118</accession>
<dbReference type="AlphaFoldDB" id="A0A1R4H118"/>
<dbReference type="EC" id="3.1.11.6" evidence="1"/>
<dbReference type="InterPro" id="IPR037004">
    <property type="entry name" value="Exonuc_VII_ssu_sf"/>
</dbReference>
<organism evidence="1 2">
    <name type="scientific">Crenothrix polyspora</name>
    <dbReference type="NCBI Taxonomy" id="360316"/>
    <lineage>
        <taxon>Bacteria</taxon>
        <taxon>Pseudomonadati</taxon>
        <taxon>Pseudomonadota</taxon>
        <taxon>Gammaproteobacteria</taxon>
        <taxon>Methylococcales</taxon>
        <taxon>Crenotrichaceae</taxon>
        <taxon>Crenothrix</taxon>
    </lineage>
</organism>
<gene>
    <name evidence="1" type="primary">xseB</name>
    <name evidence="1" type="ORF">CRENPOLYSF1_1260010</name>
</gene>
<dbReference type="Gene3D" id="1.10.287.1040">
    <property type="entry name" value="Exonuclease VII, small subunit"/>
    <property type="match status" value="1"/>
</dbReference>
<dbReference type="GO" id="GO:0006308">
    <property type="term" value="P:DNA catabolic process"/>
    <property type="evidence" value="ECO:0007669"/>
    <property type="project" value="InterPro"/>
</dbReference>